<dbReference type="GeneID" id="136086056"/>
<dbReference type="InterPro" id="IPR012337">
    <property type="entry name" value="RNaseH-like_sf"/>
</dbReference>
<sequence>MNKIDSLLAKRFSSLGLQEKLEIKNLEAYQPKGVCITQVDGKKTRTFCVSWFEKKSWLSVSDEKNSLFCFYCVLFGGKSLWAENGCKDMKHLSERIQKYESSKTHISNSLQFQMLGKTNILSTIDAGYSLSIKKHNELVDKNRHTLSRVIDCIKFCGVHELPLRGHNETIDSKNRGVFLDMVSYTATLDSAFSDHLKDSKITKNTSKTNQNEILECMYKVYIEEMKREIDKARFVSLQADETTDVSCRSQFVIILRYLKGYQPVERFIAYIDVQDRTAMGLTNVLKEELNCFGLKEKLIAQAYDGAAVMSGLRNGVQSLMKEVYPNAHYVHCYAHQLSLVLKKVCSSNKRVRTFFSTLSGFGVFFTSSPKRNDLLREITFKQIPRVCETRWNFRSKIVTCIKENKTKIGECFDKIINDEGCDDTSVWQSVGFKKCLEDLEFNFFLSFFYSILKHVDVLYNILQSSNSNTITIKKAFEKFELSINFVRNSITDNVSGSILNDCEEMHENRMKRKTSIELLIEDAKDACDKVIYEISDRFRSIEIFKSFSILDPKNFKFIRQHFPRNHIKNILTNYPMLSEVKLMSELTVLYENAVFSDIGTINALSQFMLENNLIETFSEVSKLIEIVLVTPVSTADAERCFSTLKRIKTLLRNSTGQDRLNALAVLSIHKDYLQDIDQFNQKVIEMFSLMKQRRAEYLYK</sequence>
<dbReference type="InterPro" id="IPR008906">
    <property type="entry name" value="HATC_C_dom"/>
</dbReference>
<dbReference type="Proteomes" id="UP001652625">
    <property type="component" value="Chromosome 10"/>
</dbReference>
<dbReference type="InterPro" id="IPR025398">
    <property type="entry name" value="DUF4371"/>
</dbReference>
<gene>
    <name evidence="4" type="primary">LOC136086056</name>
</gene>
<dbReference type="SUPFAM" id="SSF53098">
    <property type="entry name" value="Ribonuclease H-like"/>
    <property type="match status" value="1"/>
</dbReference>
<evidence type="ECO:0000259" key="1">
    <source>
        <dbReference type="Pfam" id="PF05699"/>
    </source>
</evidence>
<proteinExistence type="predicted"/>
<feature type="domain" description="HAT C-terminal dimerisation" evidence="1">
    <location>
        <begin position="615"/>
        <end position="671"/>
    </location>
</feature>
<dbReference type="PANTHER" id="PTHR45749">
    <property type="match status" value="1"/>
</dbReference>
<dbReference type="PANTHER" id="PTHR45749:SF28">
    <property type="entry name" value="ZINC FINGER MYM-TYPE PROTEIN 1-LIKE-RELATED"/>
    <property type="match status" value="1"/>
</dbReference>
<evidence type="ECO:0000313" key="4">
    <source>
        <dbReference type="RefSeq" id="XP_065664395.1"/>
    </source>
</evidence>
<evidence type="ECO:0000313" key="3">
    <source>
        <dbReference type="Proteomes" id="UP001652625"/>
    </source>
</evidence>
<keyword evidence="3" id="KW-1185">Reference proteome</keyword>
<evidence type="ECO:0000259" key="2">
    <source>
        <dbReference type="Pfam" id="PF14291"/>
    </source>
</evidence>
<protein>
    <submittedName>
        <fullName evidence="4">Zinc finger MYM-type protein 1-like</fullName>
    </submittedName>
</protein>
<organism evidence="3 4">
    <name type="scientific">Hydra vulgaris</name>
    <name type="common">Hydra</name>
    <name type="synonym">Hydra attenuata</name>
    <dbReference type="NCBI Taxonomy" id="6087"/>
    <lineage>
        <taxon>Eukaryota</taxon>
        <taxon>Metazoa</taxon>
        <taxon>Cnidaria</taxon>
        <taxon>Hydrozoa</taxon>
        <taxon>Hydroidolina</taxon>
        <taxon>Anthoathecata</taxon>
        <taxon>Aplanulata</taxon>
        <taxon>Hydridae</taxon>
        <taxon>Hydra</taxon>
    </lineage>
</organism>
<dbReference type="Pfam" id="PF05699">
    <property type="entry name" value="Dimer_Tnp_hAT"/>
    <property type="match status" value="1"/>
</dbReference>
<feature type="domain" description="DUF4371" evidence="2">
    <location>
        <begin position="133"/>
        <end position="315"/>
    </location>
</feature>
<accession>A0ABM4CRC3</accession>
<dbReference type="Pfam" id="PF14291">
    <property type="entry name" value="DUF4371"/>
    <property type="match status" value="1"/>
</dbReference>
<reference evidence="4" key="1">
    <citation type="submission" date="2025-08" db="UniProtKB">
        <authorList>
            <consortium name="RefSeq"/>
        </authorList>
    </citation>
    <scope>IDENTIFICATION</scope>
</reference>
<name>A0ABM4CRC3_HYDVU</name>
<dbReference type="RefSeq" id="XP_065664395.1">
    <property type="nucleotide sequence ID" value="XM_065808323.1"/>
</dbReference>